<dbReference type="eggNOG" id="COG2230">
    <property type="taxonomic scope" value="Bacteria"/>
</dbReference>
<gene>
    <name evidence="2" type="ordered locus">Clole_0590</name>
</gene>
<dbReference type="SUPFAM" id="SSF53335">
    <property type="entry name" value="S-adenosyl-L-methionine-dependent methyltransferases"/>
    <property type="match status" value="1"/>
</dbReference>
<evidence type="ECO:0000313" key="3">
    <source>
        <dbReference type="Proteomes" id="UP000008467"/>
    </source>
</evidence>
<dbReference type="PANTHER" id="PTHR44068:SF11">
    <property type="entry name" value="GERANYL DIPHOSPHATE 2-C-METHYLTRANSFERASE"/>
    <property type="match status" value="1"/>
</dbReference>
<dbReference type="AlphaFoldDB" id="F2JMB4"/>
<dbReference type="Pfam" id="PF13649">
    <property type="entry name" value="Methyltransf_25"/>
    <property type="match status" value="1"/>
</dbReference>
<dbReference type="Gene3D" id="3.40.50.150">
    <property type="entry name" value="Vaccinia Virus protein VP39"/>
    <property type="match status" value="1"/>
</dbReference>
<dbReference type="KEGG" id="cle:Clole_0590"/>
<dbReference type="EMBL" id="CP002582">
    <property type="protein sequence ID" value="ADZ82325.1"/>
    <property type="molecule type" value="Genomic_DNA"/>
</dbReference>
<sequence>MRNFILKEKYNTLIQSLIDDFNNSHSYKYIMGPDALCLIEILCEKMNLKPGMRVLDMGCGAGFTSIILAKEFGVTVFANDLWSCATENYERFVKAGVEDRVFPFRAEAHNLPFASNFFDAAISIDAYHYFGTDECYLCDHYAKLVKPGGQFGLVNPGLSKEFTNGLPEKMKPFWEPNMYAWHSAGWWQQLWEKTDLVDVTCAQEIPDGKSIWRMTADYDLHDADIENYLTLVLMTAIRK</sequence>
<name>F2JMB4_CELLD</name>
<evidence type="ECO:0000259" key="1">
    <source>
        <dbReference type="Pfam" id="PF13649"/>
    </source>
</evidence>
<organism evidence="2 3">
    <name type="scientific">Cellulosilyticum lentocellum (strain ATCC 49066 / DSM 5427 / NCIMB 11756 / RHM5)</name>
    <name type="common">Clostridium lentocellum</name>
    <dbReference type="NCBI Taxonomy" id="642492"/>
    <lineage>
        <taxon>Bacteria</taxon>
        <taxon>Bacillati</taxon>
        <taxon>Bacillota</taxon>
        <taxon>Clostridia</taxon>
        <taxon>Lachnospirales</taxon>
        <taxon>Cellulosilyticaceae</taxon>
        <taxon>Cellulosilyticum</taxon>
    </lineage>
</organism>
<dbReference type="RefSeq" id="WP_013655626.1">
    <property type="nucleotide sequence ID" value="NC_015275.1"/>
</dbReference>
<dbReference type="PANTHER" id="PTHR44068">
    <property type="entry name" value="ZGC:194242"/>
    <property type="match status" value="1"/>
</dbReference>
<dbReference type="InterPro" id="IPR050447">
    <property type="entry name" value="Erg6_SMT_methyltransf"/>
</dbReference>
<dbReference type="InterPro" id="IPR041698">
    <property type="entry name" value="Methyltransf_25"/>
</dbReference>
<accession>F2JMB4</accession>
<keyword evidence="3" id="KW-1185">Reference proteome</keyword>
<dbReference type="Proteomes" id="UP000008467">
    <property type="component" value="Chromosome"/>
</dbReference>
<reference evidence="2 3" key="1">
    <citation type="journal article" date="2011" name="J. Bacteriol.">
        <title>Complete genome sequence of the cellulose-degrading bacterium Cellulosilyticum lentocellum.</title>
        <authorList>
            <consortium name="US DOE Joint Genome Institute"/>
            <person name="Miller D.A."/>
            <person name="Suen G."/>
            <person name="Bruce D."/>
            <person name="Copeland A."/>
            <person name="Cheng J.F."/>
            <person name="Detter C."/>
            <person name="Goodwin L.A."/>
            <person name="Han C.S."/>
            <person name="Hauser L.J."/>
            <person name="Land M.L."/>
            <person name="Lapidus A."/>
            <person name="Lucas S."/>
            <person name="Meincke L."/>
            <person name="Pitluck S."/>
            <person name="Tapia R."/>
            <person name="Teshima H."/>
            <person name="Woyke T."/>
            <person name="Fox B.G."/>
            <person name="Angert E.R."/>
            <person name="Currie C.R."/>
        </authorList>
    </citation>
    <scope>NUCLEOTIDE SEQUENCE [LARGE SCALE GENOMIC DNA]</scope>
    <source>
        <strain evidence="3">ATCC 49066 / DSM 5427 / NCIMB 11756 / RHM5</strain>
    </source>
</reference>
<proteinExistence type="predicted"/>
<protein>
    <submittedName>
        <fullName evidence="2">Cyclopropane-fatty-acyl-phospholipid synthase</fullName>
    </submittedName>
</protein>
<dbReference type="CDD" id="cd02440">
    <property type="entry name" value="AdoMet_MTases"/>
    <property type="match status" value="1"/>
</dbReference>
<feature type="domain" description="Methyltransferase" evidence="1">
    <location>
        <begin position="54"/>
        <end position="149"/>
    </location>
</feature>
<dbReference type="InterPro" id="IPR029063">
    <property type="entry name" value="SAM-dependent_MTases_sf"/>
</dbReference>
<dbReference type="HOGENOM" id="CLU_063459_0_1_9"/>
<evidence type="ECO:0000313" key="2">
    <source>
        <dbReference type="EMBL" id="ADZ82325.1"/>
    </source>
</evidence>